<protein>
    <submittedName>
        <fullName evidence="1">Uncharacterized protein</fullName>
    </submittedName>
</protein>
<dbReference type="AlphaFoldDB" id="A0A4V2G9Q0"/>
<name>A0A4V2G9Q0_9MICC</name>
<dbReference type="Proteomes" id="UP000292685">
    <property type="component" value="Unassembled WGS sequence"/>
</dbReference>
<accession>A0A4V2G9Q0</accession>
<keyword evidence="2" id="KW-1185">Reference proteome</keyword>
<gene>
    <name evidence="1" type="ORF">EV380_0789</name>
</gene>
<dbReference type="EMBL" id="SHLA01000001">
    <property type="protein sequence ID" value="RZU61226.1"/>
    <property type="molecule type" value="Genomic_DNA"/>
</dbReference>
<comment type="caution">
    <text evidence="1">The sequence shown here is derived from an EMBL/GenBank/DDBJ whole genome shotgun (WGS) entry which is preliminary data.</text>
</comment>
<organism evidence="1 2">
    <name type="scientific">Zhihengliuella halotolerans</name>
    <dbReference type="NCBI Taxonomy" id="370736"/>
    <lineage>
        <taxon>Bacteria</taxon>
        <taxon>Bacillati</taxon>
        <taxon>Actinomycetota</taxon>
        <taxon>Actinomycetes</taxon>
        <taxon>Micrococcales</taxon>
        <taxon>Micrococcaceae</taxon>
        <taxon>Zhihengliuella</taxon>
    </lineage>
</organism>
<reference evidence="1 2" key="1">
    <citation type="submission" date="2019-02" db="EMBL/GenBank/DDBJ databases">
        <title>Sequencing the genomes of 1000 actinobacteria strains.</title>
        <authorList>
            <person name="Klenk H.-P."/>
        </authorList>
    </citation>
    <scope>NUCLEOTIDE SEQUENCE [LARGE SCALE GENOMIC DNA]</scope>
    <source>
        <strain evidence="1 2">DSM 17364</strain>
    </source>
</reference>
<evidence type="ECO:0000313" key="1">
    <source>
        <dbReference type="EMBL" id="RZU61226.1"/>
    </source>
</evidence>
<sequence>MSLHITGDPEADDLLDRDPLALLIGVLLHHN</sequence>
<evidence type="ECO:0000313" key="2">
    <source>
        <dbReference type="Proteomes" id="UP000292685"/>
    </source>
</evidence>
<proteinExistence type="predicted"/>